<dbReference type="InterPro" id="IPR003439">
    <property type="entry name" value="ABC_transporter-like_ATP-bd"/>
</dbReference>
<dbReference type="PROSITE" id="PS00211">
    <property type="entry name" value="ABC_TRANSPORTER_1"/>
    <property type="match status" value="1"/>
</dbReference>
<keyword evidence="8" id="KW-1185">Reference proteome</keyword>
<evidence type="ECO:0000256" key="4">
    <source>
        <dbReference type="ARBA" id="ARBA00022840"/>
    </source>
</evidence>
<proteinExistence type="inferred from homology"/>
<name>A0ABP4R0J2_9ACTN</name>
<dbReference type="Proteomes" id="UP001500064">
    <property type="component" value="Unassembled WGS sequence"/>
</dbReference>
<dbReference type="CDD" id="cd03257">
    <property type="entry name" value="ABC_NikE_OppD_transporters"/>
    <property type="match status" value="1"/>
</dbReference>
<dbReference type="SUPFAM" id="SSF52540">
    <property type="entry name" value="P-loop containing nucleoside triphosphate hydrolases"/>
    <property type="match status" value="1"/>
</dbReference>
<evidence type="ECO:0000256" key="5">
    <source>
        <dbReference type="SAM" id="MobiDB-lite"/>
    </source>
</evidence>
<dbReference type="GO" id="GO:0005524">
    <property type="term" value="F:ATP binding"/>
    <property type="evidence" value="ECO:0007669"/>
    <property type="project" value="UniProtKB-KW"/>
</dbReference>
<dbReference type="InterPro" id="IPR013563">
    <property type="entry name" value="Oligopep_ABC_C"/>
</dbReference>
<keyword evidence="4 7" id="KW-0067">ATP-binding</keyword>
<accession>A0ABP4R0J2</accession>
<organism evidence="7 8">
    <name type="scientific">Nonomuraea maheshkhaliensis</name>
    <dbReference type="NCBI Taxonomy" id="419590"/>
    <lineage>
        <taxon>Bacteria</taxon>
        <taxon>Bacillati</taxon>
        <taxon>Actinomycetota</taxon>
        <taxon>Actinomycetes</taxon>
        <taxon>Streptosporangiales</taxon>
        <taxon>Streptosporangiaceae</taxon>
        <taxon>Nonomuraea</taxon>
    </lineage>
</organism>
<sequence>MAEDQVVVRVSGLTKSFPLRRSLLGRTLESVRAVDGVDLGVKAGTTVGIVGESGSGKTTVGRLMARLLRPDAGTVEVEGKDVSRARGRELKEMRGRLQVIFQDPYGALDPTKTVGHAVAEPLLVHGRIGRGEMRERAAQLLGRVTLDPAFADRYPDELSGGQRQRACIARALALSPSVLVADEPTSALDLSTRSEILNLLLSIQEETGQALVLVSHDFATVRHLSHRIAVMYLGRIVEEGPAAQIAESPRHPYTKALLSAVPVPDPDAQRARRRIVLHGELPDPASPPSGCRFRTRCPVAQDECAHLDPPLLRIDGDHSVACVLHRPAPAAPSQSVEDGAMFGEYSSDPQETAR</sequence>
<evidence type="ECO:0000313" key="7">
    <source>
        <dbReference type="EMBL" id="GAA1631124.1"/>
    </source>
</evidence>
<evidence type="ECO:0000256" key="2">
    <source>
        <dbReference type="ARBA" id="ARBA00022448"/>
    </source>
</evidence>
<evidence type="ECO:0000313" key="8">
    <source>
        <dbReference type="Proteomes" id="UP001500064"/>
    </source>
</evidence>
<dbReference type="Pfam" id="PF08352">
    <property type="entry name" value="oligo_HPY"/>
    <property type="match status" value="1"/>
</dbReference>
<dbReference type="EMBL" id="BAAAMU010000018">
    <property type="protein sequence ID" value="GAA1631124.1"/>
    <property type="molecule type" value="Genomic_DNA"/>
</dbReference>
<evidence type="ECO:0000259" key="6">
    <source>
        <dbReference type="PROSITE" id="PS50893"/>
    </source>
</evidence>
<dbReference type="InterPro" id="IPR050319">
    <property type="entry name" value="ABC_transp_ATP-bind"/>
</dbReference>
<dbReference type="InterPro" id="IPR003593">
    <property type="entry name" value="AAA+_ATPase"/>
</dbReference>
<dbReference type="PROSITE" id="PS50893">
    <property type="entry name" value="ABC_TRANSPORTER_2"/>
    <property type="match status" value="1"/>
</dbReference>
<dbReference type="InterPro" id="IPR027417">
    <property type="entry name" value="P-loop_NTPase"/>
</dbReference>
<dbReference type="Gene3D" id="3.40.50.300">
    <property type="entry name" value="P-loop containing nucleotide triphosphate hydrolases"/>
    <property type="match status" value="1"/>
</dbReference>
<feature type="region of interest" description="Disordered" evidence="5">
    <location>
        <begin position="329"/>
        <end position="354"/>
    </location>
</feature>
<dbReference type="PANTHER" id="PTHR43776">
    <property type="entry name" value="TRANSPORT ATP-BINDING PROTEIN"/>
    <property type="match status" value="1"/>
</dbReference>
<dbReference type="Pfam" id="PF00005">
    <property type="entry name" value="ABC_tran"/>
    <property type="match status" value="1"/>
</dbReference>
<gene>
    <name evidence="7" type="ORF">GCM10009733_029960</name>
</gene>
<evidence type="ECO:0000256" key="3">
    <source>
        <dbReference type="ARBA" id="ARBA00022741"/>
    </source>
</evidence>
<dbReference type="NCBIfam" id="TIGR01727">
    <property type="entry name" value="oligo_HPY"/>
    <property type="match status" value="1"/>
</dbReference>
<dbReference type="RefSeq" id="WP_346105086.1">
    <property type="nucleotide sequence ID" value="NZ_BAAAMU010000018.1"/>
</dbReference>
<comment type="caution">
    <text evidence="7">The sequence shown here is derived from an EMBL/GenBank/DDBJ whole genome shotgun (WGS) entry which is preliminary data.</text>
</comment>
<dbReference type="PANTHER" id="PTHR43776:SF7">
    <property type="entry name" value="D,D-DIPEPTIDE TRANSPORT ATP-BINDING PROTEIN DDPF-RELATED"/>
    <property type="match status" value="1"/>
</dbReference>
<reference evidence="8" key="1">
    <citation type="journal article" date="2019" name="Int. J. Syst. Evol. Microbiol.">
        <title>The Global Catalogue of Microorganisms (GCM) 10K type strain sequencing project: providing services to taxonomists for standard genome sequencing and annotation.</title>
        <authorList>
            <consortium name="The Broad Institute Genomics Platform"/>
            <consortium name="The Broad Institute Genome Sequencing Center for Infectious Disease"/>
            <person name="Wu L."/>
            <person name="Ma J."/>
        </authorList>
    </citation>
    <scope>NUCLEOTIDE SEQUENCE [LARGE SCALE GENOMIC DNA]</scope>
    <source>
        <strain evidence="8">JCM 13929</strain>
    </source>
</reference>
<feature type="domain" description="ABC transporter" evidence="6">
    <location>
        <begin position="8"/>
        <end position="258"/>
    </location>
</feature>
<evidence type="ECO:0000256" key="1">
    <source>
        <dbReference type="ARBA" id="ARBA00005417"/>
    </source>
</evidence>
<keyword evidence="2" id="KW-0813">Transport</keyword>
<comment type="similarity">
    <text evidence="1">Belongs to the ABC transporter superfamily.</text>
</comment>
<dbReference type="SMART" id="SM00382">
    <property type="entry name" value="AAA"/>
    <property type="match status" value="1"/>
</dbReference>
<dbReference type="InterPro" id="IPR017871">
    <property type="entry name" value="ABC_transporter-like_CS"/>
</dbReference>
<protein>
    <submittedName>
        <fullName evidence="7">Dipeptide ABC transporter ATP-binding protein</fullName>
    </submittedName>
</protein>
<keyword evidence="3" id="KW-0547">Nucleotide-binding</keyword>